<dbReference type="PROSITE" id="PS00678">
    <property type="entry name" value="WD_REPEATS_1"/>
    <property type="match status" value="1"/>
</dbReference>
<evidence type="ECO:0000256" key="5">
    <source>
        <dbReference type="ARBA" id="ARBA00022574"/>
    </source>
</evidence>
<dbReference type="OMA" id="GKYHPSS"/>
<dbReference type="VEuPathDB" id="FungiDB:LEMA_P006170.1"/>
<feature type="compositionally biased region" description="Polar residues" evidence="10">
    <location>
        <begin position="92"/>
        <end position="101"/>
    </location>
</feature>
<feature type="repeat" description="WD" evidence="9">
    <location>
        <begin position="400"/>
        <end position="416"/>
    </location>
</feature>
<proteinExistence type="inferred from homology"/>
<evidence type="ECO:0000256" key="6">
    <source>
        <dbReference type="ARBA" id="ARBA00022737"/>
    </source>
</evidence>
<evidence type="ECO:0000256" key="9">
    <source>
        <dbReference type="PROSITE-ProRule" id="PRU00221"/>
    </source>
</evidence>
<dbReference type="InterPro" id="IPR019775">
    <property type="entry name" value="WD40_repeat_CS"/>
</dbReference>
<keyword evidence="8" id="KW-0238">DNA-binding</keyword>
<dbReference type="GO" id="GO:0005634">
    <property type="term" value="C:nucleus"/>
    <property type="evidence" value="ECO:0007669"/>
    <property type="project" value="TreeGrafter"/>
</dbReference>
<evidence type="ECO:0000256" key="7">
    <source>
        <dbReference type="ARBA" id="ARBA00022763"/>
    </source>
</evidence>
<keyword evidence="6" id="KW-0677">Repeat</keyword>
<evidence type="ECO:0000256" key="2">
    <source>
        <dbReference type="ARBA" id="ARBA00005434"/>
    </source>
</evidence>
<dbReference type="PANTHER" id="PTHR14773:SF0">
    <property type="entry name" value="WD REPEAT-CONTAINING PROTEIN 76"/>
    <property type="match status" value="1"/>
</dbReference>
<dbReference type="GO" id="GO:2000001">
    <property type="term" value="P:regulation of DNA damage checkpoint"/>
    <property type="evidence" value="ECO:0007669"/>
    <property type="project" value="TreeGrafter"/>
</dbReference>
<feature type="region of interest" description="Disordered" evidence="10">
    <location>
        <begin position="748"/>
        <end position="768"/>
    </location>
</feature>
<dbReference type="InterPro" id="IPR050853">
    <property type="entry name" value="WD_repeat_DNA-damage-binding"/>
</dbReference>
<dbReference type="eggNOG" id="KOG4328">
    <property type="taxonomic scope" value="Eukaryota"/>
</dbReference>
<dbReference type="FunCoup" id="E5AF41">
    <property type="interactions" value="630"/>
</dbReference>
<dbReference type="PANTHER" id="PTHR14773">
    <property type="entry name" value="WD REPEAT-CONTAINING PROTEIN 76"/>
    <property type="match status" value="1"/>
</dbReference>
<dbReference type="HOGENOM" id="CLU_351620_0_0_1"/>
<evidence type="ECO:0000256" key="3">
    <source>
        <dbReference type="ARBA" id="ARBA00020027"/>
    </source>
</evidence>
<evidence type="ECO:0000256" key="4">
    <source>
        <dbReference type="ARBA" id="ARBA00021132"/>
    </source>
</evidence>
<evidence type="ECO:0000256" key="10">
    <source>
        <dbReference type="SAM" id="MobiDB-lite"/>
    </source>
</evidence>
<keyword evidence="12" id="KW-1185">Reference proteome</keyword>
<dbReference type="EMBL" id="FP929139">
    <property type="protein sequence ID" value="CBY01830.1"/>
    <property type="molecule type" value="Genomic_DNA"/>
</dbReference>
<dbReference type="Gene3D" id="2.130.10.10">
    <property type="entry name" value="YVTN repeat-like/Quinoprotein amine dehydrogenase"/>
    <property type="match status" value="1"/>
</dbReference>
<dbReference type="AlphaFoldDB" id="E5AF41"/>
<feature type="region of interest" description="Disordered" evidence="10">
    <location>
        <begin position="38"/>
        <end position="58"/>
    </location>
</feature>
<evidence type="ECO:0000256" key="1">
    <source>
        <dbReference type="ARBA" id="ARBA00002653"/>
    </source>
</evidence>
<sequence>MSHRGNLSKKSRFNASAPHRTLNQVFIISTQRRDILQLKQPKINPSEPMARGKNVELSEYERKRQENIAKTQALLRNLEMEAAQAGLGPTGKAQTSSVTSRAKSKKPAPKKMKEEDLAPRRTSSRLRGIEADSEKAKRKAEEEYVALNEAHRAKRQRVSDAFNFSDIVVAGKDWDKNGNFLSIGPANPYARTFDYDDVKETTDKELRALRERMSGLELWEDFEPNEIKITPERIYAMGLHPTTDKPLVFAGDKLGHIGICDASQKAAEIKQEDDEDAEQEGPTITTLKPHTRTIHTFQFSPHDANALYSASYDSTVRKLDLAKGVAVEVYAPADANEDQPLSGLEISKDNANMLYFSTLDGQFGIYDMRTPSEKAAGLQLFQLSDKKIGGFTLHPLHPHLVATASLDRTLKIWDLRKITGGGDGRMPALLGEHESRLSVSHAAWNSVGQVATASYDDTIKIHDFGNCADWKTAGTALTEAEMKPSVVVPHNNQTGRWVTILRAQWQQFPQDNVQRFCIGNMNRFVDIYSAKGEQLAQLGGEGITAVPAVAKFHPTLDWVAAGTATAESPQEDLAVLANLTIEAECALPYVPTGYEYGVVYNAAGRIPVRVILHIVVGPVLTRCPPGTGGGGLIELDRRLLGASHLIVARSSHAESQCSRQAYRRGSNFLVVVSCHRCPTDGPNPLPRRATFTFRFVPSFDEKEERSLPVVLSQLYGKAASAVWKHGRTFSLFSSLGFAVTRQWESKPISSGSRKEQRKGDDVLPHLRRNGVPILKQHRELTMENYHNCTKNTEVAFKSSC</sequence>
<evidence type="ECO:0000313" key="12">
    <source>
        <dbReference type="Proteomes" id="UP000002668"/>
    </source>
</evidence>
<organism evidence="11 12">
    <name type="scientific">Leptosphaeria maculans (strain JN3 / isolate v23.1.3 / race Av1-4-5-6-7-8)</name>
    <name type="common">Blackleg fungus</name>
    <name type="synonym">Phoma lingam</name>
    <dbReference type="NCBI Taxonomy" id="985895"/>
    <lineage>
        <taxon>Eukaryota</taxon>
        <taxon>Fungi</taxon>
        <taxon>Dikarya</taxon>
        <taxon>Ascomycota</taxon>
        <taxon>Pezizomycotina</taxon>
        <taxon>Dothideomycetes</taxon>
        <taxon>Pleosporomycetidae</taxon>
        <taxon>Pleosporales</taxon>
        <taxon>Pleosporineae</taxon>
        <taxon>Leptosphaeriaceae</taxon>
        <taxon>Plenodomus</taxon>
        <taxon>Plenodomus lingam/Leptosphaeria maculans species complex</taxon>
    </lineage>
</organism>
<dbReference type="OrthoDB" id="9890280at2759"/>
<dbReference type="PROSITE" id="PS50082">
    <property type="entry name" value="WD_REPEATS_2"/>
    <property type="match status" value="1"/>
</dbReference>
<dbReference type="GeneID" id="13286004"/>
<dbReference type="GO" id="GO:0006974">
    <property type="term" value="P:DNA damage response"/>
    <property type="evidence" value="ECO:0007669"/>
    <property type="project" value="UniProtKB-KW"/>
</dbReference>
<keyword evidence="7" id="KW-0227">DNA damage</keyword>
<dbReference type="InterPro" id="IPR036322">
    <property type="entry name" value="WD40_repeat_dom_sf"/>
</dbReference>
<comment type="similarity">
    <text evidence="2">Belongs to the WD repeat DDB2/WDR76 family.</text>
</comment>
<evidence type="ECO:0000256" key="8">
    <source>
        <dbReference type="ARBA" id="ARBA00023125"/>
    </source>
</evidence>
<dbReference type="InterPro" id="IPR001680">
    <property type="entry name" value="WD40_rpt"/>
</dbReference>
<evidence type="ECO:0000313" key="11">
    <source>
        <dbReference type="EMBL" id="CBY01830.1"/>
    </source>
</evidence>
<comment type="function">
    <text evidence="1">DNA-binding protein that binds to both single- and double-stranded DNA. Binds preferentially to UV-damaged DNA. May be involved in DNA-metabolic processes.</text>
</comment>
<dbReference type="SUPFAM" id="SSF50978">
    <property type="entry name" value="WD40 repeat-like"/>
    <property type="match status" value="1"/>
</dbReference>
<dbReference type="GO" id="GO:0003677">
    <property type="term" value="F:DNA binding"/>
    <property type="evidence" value="ECO:0007669"/>
    <property type="project" value="UniProtKB-KW"/>
</dbReference>
<accession>E5AF41</accession>
<dbReference type="SMART" id="SM00320">
    <property type="entry name" value="WD40"/>
    <property type="match status" value="3"/>
</dbReference>
<protein>
    <recommendedName>
        <fullName evidence="4">DNA damage-binding protein CMR1</fullName>
    </recommendedName>
    <alternativeName>
        <fullName evidence="3">DNA damage-binding protein cmr1</fullName>
    </alternativeName>
</protein>
<dbReference type="STRING" id="985895.E5AF41"/>
<dbReference type="Pfam" id="PF00400">
    <property type="entry name" value="WD40"/>
    <property type="match status" value="3"/>
</dbReference>
<feature type="compositionally biased region" description="Basic and acidic residues" evidence="10">
    <location>
        <begin position="752"/>
        <end position="764"/>
    </location>
</feature>
<gene>
    <name evidence="11" type="ORF">LEMA_P006170.1</name>
</gene>
<reference evidence="12" key="1">
    <citation type="journal article" date="2011" name="Nat. Commun.">
        <title>Effector diversification within compartments of the Leptosphaeria maculans genome affected by Repeat-Induced Point mutations.</title>
        <authorList>
            <person name="Rouxel T."/>
            <person name="Grandaubert J."/>
            <person name="Hane J.K."/>
            <person name="Hoede C."/>
            <person name="van de Wouw A.P."/>
            <person name="Couloux A."/>
            <person name="Dominguez V."/>
            <person name="Anthouard V."/>
            <person name="Bally P."/>
            <person name="Bourras S."/>
            <person name="Cozijnsen A.J."/>
            <person name="Ciuffetti L.M."/>
            <person name="Degrave A."/>
            <person name="Dilmaghani A."/>
            <person name="Duret L."/>
            <person name="Fudal I."/>
            <person name="Goodwin S.B."/>
            <person name="Gout L."/>
            <person name="Glaser N."/>
            <person name="Linglin J."/>
            <person name="Kema G.H.J."/>
            <person name="Lapalu N."/>
            <person name="Lawrence C.B."/>
            <person name="May K."/>
            <person name="Meyer M."/>
            <person name="Ollivier B."/>
            <person name="Poulain J."/>
            <person name="Schoch C.L."/>
            <person name="Simon A."/>
            <person name="Spatafora J.W."/>
            <person name="Stachowiak A."/>
            <person name="Turgeon B.G."/>
            <person name="Tyler B.M."/>
            <person name="Vincent D."/>
            <person name="Weissenbach J."/>
            <person name="Amselem J."/>
            <person name="Quesneville H."/>
            <person name="Oliver R.P."/>
            <person name="Wincker P."/>
            <person name="Balesdent M.-H."/>
            <person name="Howlett B.J."/>
        </authorList>
    </citation>
    <scope>NUCLEOTIDE SEQUENCE [LARGE SCALE GENOMIC DNA]</scope>
    <source>
        <strain evidence="12">JN3 / isolate v23.1.3 / race Av1-4-5-6-7-8</strain>
    </source>
</reference>
<dbReference type="InterPro" id="IPR015943">
    <property type="entry name" value="WD40/YVTN_repeat-like_dom_sf"/>
</dbReference>
<dbReference type="FunFam" id="2.130.10.10:FF:000562">
    <property type="entry name" value="DNA damage-binding protein CMR1"/>
    <property type="match status" value="1"/>
</dbReference>
<dbReference type="Proteomes" id="UP000002668">
    <property type="component" value="Genome"/>
</dbReference>
<dbReference type="InParanoid" id="E5AF41"/>
<keyword evidence="5 9" id="KW-0853">WD repeat</keyword>
<name>E5AF41_LEPMJ</name>
<feature type="region of interest" description="Disordered" evidence="10">
    <location>
        <begin position="85"/>
        <end position="134"/>
    </location>
</feature>